<comment type="subcellular location">
    <subcellularLocation>
        <location evidence="1">Cell envelope</location>
    </subcellularLocation>
</comment>
<name>A0A1Y5PRJ6_9SPHN</name>
<feature type="domain" description="Multidrug resistance protein MdtA-like barrel-sandwich hybrid" evidence="4">
    <location>
        <begin position="89"/>
        <end position="278"/>
    </location>
</feature>
<dbReference type="InterPro" id="IPR050739">
    <property type="entry name" value="MFP"/>
</dbReference>
<feature type="transmembrane region" description="Helical" evidence="3">
    <location>
        <begin position="54"/>
        <end position="72"/>
    </location>
</feature>
<keyword evidence="3" id="KW-0472">Membrane</keyword>
<gene>
    <name evidence="6" type="ORF">SPPYR_0145</name>
</gene>
<sequence>MPKRKRDNLMDQLSPSRPKAEEAMPAKRAPKADPLPDPAPVADAAPKASWRTRLLMFGLPALLVAGGAGWWLTSGGSVSTDNAYVQMDKVSVAAEVGGRITEVAVRDGQQVAKGQLLFRIDGEPYALSVAQATAAIDAARVEVGNLAASANTSSVDIAAAREDVKFAQVTFDRQAALMEKGFTTRAAYDASRHALSQARESVRQAEAAAAEARTKLAAGPSSGINPQVEAARVQRSQAQVNLDRTIVRAPSAGRIAQSDRLQVGQMMVAGLPAVTLVDTAHPWVEANFKETDLANMRVGQRAEISFDAYPGLRVRGHVLTIGAGTGSEFSVLPAQNATGNWVKVTQRVPVRIAFDEKPARDMIAGLSADVRVFTGGGAVSGK</sequence>
<dbReference type="GO" id="GO:0030313">
    <property type="term" value="C:cell envelope"/>
    <property type="evidence" value="ECO:0007669"/>
    <property type="project" value="UniProtKB-SubCell"/>
</dbReference>
<dbReference type="InterPro" id="IPR058634">
    <property type="entry name" value="AaeA-lik-b-barrel"/>
</dbReference>
<dbReference type="KEGG" id="sphu:SPPYR_0145"/>
<proteinExistence type="predicted"/>
<dbReference type="InterPro" id="IPR058625">
    <property type="entry name" value="MdtA-like_BSH"/>
</dbReference>
<evidence type="ECO:0000259" key="4">
    <source>
        <dbReference type="Pfam" id="PF25917"/>
    </source>
</evidence>
<dbReference type="Gene3D" id="2.40.50.100">
    <property type="match status" value="1"/>
</dbReference>
<reference evidence="6" key="1">
    <citation type="submission" date="2016-03" db="EMBL/GenBank/DDBJ databases">
        <authorList>
            <person name="Ploux O."/>
        </authorList>
    </citation>
    <scope>NUCLEOTIDE SEQUENCE</scope>
    <source>
        <strain evidence="6">UC10</strain>
    </source>
</reference>
<evidence type="ECO:0000256" key="3">
    <source>
        <dbReference type="SAM" id="Phobius"/>
    </source>
</evidence>
<dbReference type="Gene3D" id="1.10.287.470">
    <property type="entry name" value="Helix hairpin bin"/>
    <property type="match status" value="1"/>
</dbReference>
<feature type="region of interest" description="Disordered" evidence="2">
    <location>
        <begin position="1"/>
        <end position="44"/>
    </location>
</feature>
<accession>A0A1Y5PRJ6</accession>
<protein>
    <submittedName>
        <fullName evidence="6">Secretion protein HlyD</fullName>
    </submittedName>
</protein>
<evidence type="ECO:0000256" key="1">
    <source>
        <dbReference type="ARBA" id="ARBA00004196"/>
    </source>
</evidence>
<dbReference type="Pfam" id="PF25917">
    <property type="entry name" value="BSH_RND"/>
    <property type="match status" value="1"/>
</dbReference>
<dbReference type="Pfam" id="PF25963">
    <property type="entry name" value="Beta-barrel_AAEA"/>
    <property type="match status" value="1"/>
</dbReference>
<evidence type="ECO:0000259" key="5">
    <source>
        <dbReference type="Pfam" id="PF25963"/>
    </source>
</evidence>
<organism evidence="6">
    <name type="scientific">uncultured Sphingopyxis sp</name>
    <dbReference type="NCBI Taxonomy" id="310581"/>
    <lineage>
        <taxon>Bacteria</taxon>
        <taxon>Pseudomonadati</taxon>
        <taxon>Pseudomonadota</taxon>
        <taxon>Alphaproteobacteria</taxon>
        <taxon>Sphingomonadales</taxon>
        <taxon>Sphingomonadaceae</taxon>
        <taxon>Sphingopyxis</taxon>
        <taxon>environmental samples</taxon>
    </lineage>
</organism>
<dbReference type="PANTHER" id="PTHR30386:SF19">
    <property type="entry name" value="MULTIDRUG EXPORT PROTEIN EMRA-RELATED"/>
    <property type="match status" value="1"/>
</dbReference>
<dbReference type="GO" id="GO:0055085">
    <property type="term" value="P:transmembrane transport"/>
    <property type="evidence" value="ECO:0007669"/>
    <property type="project" value="InterPro"/>
</dbReference>
<keyword evidence="3" id="KW-1133">Transmembrane helix</keyword>
<feature type="domain" description="p-hydroxybenzoic acid efflux pump subunit AaeA-like beta-barrel" evidence="5">
    <location>
        <begin position="284"/>
        <end position="372"/>
    </location>
</feature>
<dbReference type="PANTHER" id="PTHR30386">
    <property type="entry name" value="MEMBRANE FUSION SUBUNIT OF EMRAB-TOLC MULTIDRUG EFFLUX PUMP"/>
    <property type="match status" value="1"/>
</dbReference>
<keyword evidence="3" id="KW-0812">Transmembrane</keyword>
<dbReference type="AlphaFoldDB" id="A0A1Y5PRJ6"/>
<evidence type="ECO:0000313" key="6">
    <source>
        <dbReference type="EMBL" id="SBV31265.1"/>
    </source>
</evidence>
<evidence type="ECO:0000256" key="2">
    <source>
        <dbReference type="SAM" id="MobiDB-lite"/>
    </source>
</evidence>
<dbReference type="EMBL" id="LT598653">
    <property type="protein sequence ID" value="SBV31265.1"/>
    <property type="molecule type" value="Genomic_DNA"/>
</dbReference>
<dbReference type="Gene3D" id="2.40.30.170">
    <property type="match status" value="1"/>
</dbReference>
<dbReference type="SUPFAM" id="SSF111369">
    <property type="entry name" value="HlyD-like secretion proteins"/>
    <property type="match status" value="1"/>
</dbReference>